<dbReference type="PROSITE" id="PS00778">
    <property type="entry name" value="HIS_ACID_PHOSPHAT_2"/>
    <property type="match status" value="1"/>
</dbReference>
<keyword evidence="8" id="KW-1185">Reference proteome</keyword>
<accession>A0A6A6YHB3</accession>
<protein>
    <recommendedName>
        <fullName evidence="2">3-phytase</fullName>
        <ecNumber evidence="2">3.1.3.8</ecNumber>
    </recommendedName>
</protein>
<dbReference type="PANTHER" id="PTHR20963:SF43">
    <property type="entry name" value="PUTATIVE (AFU_ORTHOLOGUE AFUA_7G01240)-RELATED"/>
    <property type="match status" value="1"/>
</dbReference>
<dbReference type="Gene3D" id="3.40.50.1240">
    <property type="entry name" value="Phosphoglycerate mutase-like"/>
    <property type="match status" value="1"/>
</dbReference>
<comment type="similarity">
    <text evidence="1">Belongs to the histidine acid phosphatase family.</text>
</comment>
<dbReference type="EMBL" id="MU003703">
    <property type="protein sequence ID" value="KAF2808206.1"/>
    <property type="molecule type" value="Genomic_DNA"/>
</dbReference>
<keyword evidence="6" id="KW-1015">Disulfide bond</keyword>
<dbReference type="PIRSF" id="PIRSF000894">
    <property type="entry name" value="Acid_phosphatase"/>
    <property type="match status" value="1"/>
</dbReference>
<evidence type="ECO:0000256" key="1">
    <source>
        <dbReference type="ARBA" id="ARBA00005375"/>
    </source>
</evidence>
<organism evidence="7">
    <name type="scientific">Mytilinidion resinicola</name>
    <dbReference type="NCBI Taxonomy" id="574789"/>
    <lineage>
        <taxon>Eukaryota</taxon>
        <taxon>Fungi</taxon>
        <taxon>Dikarya</taxon>
        <taxon>Ascomycota</taxon>
        <taxon>Pezizomycotina</taxon>
        <taxon>Dothideomycetes</taxon>
        <taxon>Pleosporomycetidae</taxon>
        <taxon>Mytilinidiales</taxon>
        <taxon>Mytilinidiaceae</taxon>
        <taxon>Mytilinidion</taxon>
    </lineage>
</organism>
<evidence type="ECO:0000256" key="6">
    <source>
        <dbReference type="PIRSR" id="PIRSR000894-2"/>
    </source>
</evidence>
<reference evidence="9" key="2">
    <citation type="submission" date="2020-04" db="EMBL/GenBank/DDBJ databases">
        <authorList>
            <consortium name="NCBI Genome Project"/>
        </authorList>
    </citation>
    <scope>NUCLEOTIDE SEQUENCE</scope>
    <source>
        <strain evidence="9">CBS 304.34</strain>
    </source>
</reference>
<evidence type="ECO:0000256" key="4">
    <source>
        <dbReference type="ARBA" id="ARBA00023180"/>
    </source>
</evidence>
<evidence type="ECO:0000313" key="8">
    <source>
        <dbReference type="Proteomes" id="UP000504636"/>
    </source>
</evidence>
<dbReference type="Proteomes" id="UP000504636">
    <property type="component" value="Unplaced"/>
</dbReference>
<gene>
    <name evidence="7 9" type="ORF">BDZ99DRAFT_390224</name>
</gene>
<dbReference type="GO" id="GO:0016158">
    <property type="term" value="F:inositol hexakisphosphate 3-phosphatase activity"/>
    <property type="evidence" value="ECO:0007669"/>
    <property type="project" value="UniProtKB-EC"/>
</dbReference>
<dbReference type="Pfam" id="PF00328">
    <property type="entry name" value="His_Phos_2"/>
    <property type="match status" value="1"/>
</dbReference>
<evidence type="ECO:0000256" key="3">
    <source>
        <dbReference type="ARBA" id="ARBA00022801"/>
    </source>
</evidence>
<dbReference type="GeneID" id="54456569"/>
<evidence type="ECO:0000256" key="5">
    <source>
        <dbReference type="PIRSR" id="PIRSR000894-1"/>
    </source>
</evidence>
<feature type="disulfide bond" evidence="6">
    <location>
        <begin position="297"/>
        <end position="310"/>
    </location>
</feature>
<dbReference type="OrthoDB" id="6509975at2759"/>
<dbReference type="InterPro" id="IPR033379">
    <property type="entry name" value="Acid_Pase_AS"/>
</dbReference>
<dbReference type="PANTHER" id="PTHR20963">
    <property type="entry name" value="MULTIPLE INOSITOL POLYPHOSPHATE PHOSPHATASE-RELATED"/>
    <property type="match status" value="1"/>
</dbReference>
<dbReference type="InterPro" id="IPR016274">
    <property type="entry name" value="Histidine_acid_Pase_euk"/>
</dbReference>
<dbReference type="GO" id="GO:0003993">
    <property type="term" value="F:acid phosphatase activity"/>
    <property type="evidence" value="ECO:0007669"/>
    <property type="project" value="TreeGrafter"/>
</dbReference>
<evidence type="ECO:0000256" key="2">
    <source>
        <dbReference type="ARBA" id="ARBA00012632"/>
    </source>
</evidence>
<evidence type="ECO:0000313" key="7">
    <source>
        <dbReference type="EMBL" id="KAF2808206.1"/>
    </source>
</evidence>
<feature type="active site" description="Nucleophile" evidence="5">
    <location>
        <position position="121"/>
    </location>
</feature>
<feature type="disulfide bond" evidence="6">
    <location>
        <begin position="480"/>
        <end position="488"/>
    </location>
</feature>
<feature type="active site" description="Proton donor" evidence="5">
    <location>
        <position position="391"/>
    </location>
</feature>
<reference evidence="9" key="3">
    <citation type="submission" date="2025-04" db="UniProtKB">
        <authorList>
            <consortium name="RefSeq"/>
        </authorList>
    </citation>
    <scope>IDENTIFICATION</scope>
    <source>
        <strain evidence="9">CBS 304.34</strain>
    </source>
</reference>
<dbReference type="InterPro" id="IPR029033">
    <property type="entry name" value="His_PPase_superfam"/>
</dbReference>
<dbReference type="EC" id="3.1.3.8" evidence="2"/>
<sequence length="528" mass="58466">MTCLARTAVIDVRKASPAISESSEVPDYFDTTLGWFAGPTATGDSPWLAQTNAAPFPGVSYIPNAPLETQIPIRGNKHGKNIFELLANLSPYFPNSRGFGVNEYSLPAGSSVSWVNMVSRHGSRYPAAGSDAEKLGLKINSAARKFKATGPLSFLNSWKYGMGEETLVPIGKQELFNSGTLHYYQYGHIYPNNGRKIVARTTTEKRMLESAEYFLAGFFGLAWPSKARLEVIIEEPGYNNTLMGDYDCPNVDLGVSRGGYNAWIATYLEDATKRFQGMVSGGLAWSVKDTYAAQQLCAFETVALGYSRWCSLFTLEEWQGFEYSIDIKFSGGYGFQSPTGRANEIGYVQEVLARMTHHTITSPTDNMNVTLDNNTVTFPVDQALNFDFSHDTNILGIMTAFGLTQFNKTLPSTHIVERELIVSHVTPFAARLDIEIIKTPQPVNADRSAKEVYLPGPPTSYVHFVLNQRTVPLGLSLQECGQRDDGWCEMETFLKVQRAQIELVNFTYACFGDYEPVPYGEITNGVPL</sequence>
<name>A0A6A6YHB3_9PEZI</name>
<evidence type="ECO:0000313" key="9">
    <source>
        <dbReference type="RefSeq" id="XP_033575170.1"/>
    </source>
</evidence>
<dbReference type="AlphaFoldDB" id="A0A6A6YHB3"/>
<reference evidence="7 9" key="1">
    <citation type="journal article" date="2020" name="Stud. Mycol.">
        <title>101 Dothideomycetes genomes: a test case for predicting lifestyles and emergence of pathogens.</title>
        <authorList>
            <person name="Haridas S."/>
            <person name="Albert R."/>
            <person name="Binder M."/>
            <person name="Bloem J."/>
            <person name="Labutti K."/>
            <person name="Salamov A."/>
            <person name="Andreopoulos B."/>
            <person name="Baker S."/>
            <person name="Barry K."/>
            <person name="Bills G."/>
            <person name="Bluhm B."/>
            <person name="Cannon C."/>
            <person name="Castanera R."/>
            <person name="Culley D."/>
            <person name="Daum C."/>
            <person name="Ezra D."/>
            <person name="Gonzalez J."/>
            <person name="Henrissat B."/>
            <person name="Kuo A."/>
            <person name="Liang C."/>
            <person name="Lipzen A."/>
            <person name="Lutzoni F."/>
            <person name="Magnuson J."/>
            <person name="Mondo S."/>
            <person name="Nolan M."/>
            <person name="Ohm R."/>
            <person name="Pangilinan J."/>
            <person name="Park H.-J."/>
            <person name="Ramirez L."/>
            <person name="Alfaro M."/>
            <person name="Sun H."/>
            <person name="Tritt A."/>
            <person name="Yoshinaga Y."/>
            <person name="Zwiers L.-H."/>
            <person name="Turgeon B."/>
            <person name="Goodwin S."/>
            <person name="Spatafora J."/>
            <person name="Crous P."/>
            <person name="Grigoriev I."/>
        </authorList>
    </citation>
    <scope>NUCLEOTIDE SEQUENCE</scope>
    <source>
        <strain evidence="7 9">CBS 304.34</strain>
    </source>
</reference>
<keyword evidence="4" id="KW-0325">Glycoprotein</keyword>
<keyword evidence="3" id="KW-0378">Hydrolase</keyword>
<proteinExistence type="inferred from homology"/>
<dbReference type="CDD" id="cd07061">
    <property type="entry name" value="HP_HAP_like"/>
    <property type="match status" value="1"/>
</dbReference>
<dbReference type="RefSeq" id="XP_033575170.1">
    <property type="nucleotide sequence ID" value="XM_033715676.1"/>
</dbReference>
<dbReference type="InterPro" id="IPR000560">
    <property type="entry name" value="His_Pase_clade-2"/>
</dbReference>
<dbReference type="SUPFAM" id="SSF53254">
    <property type="entry name" value="Phosphoglycerate mutase-like"/>
    <property type="match status" value="1"/>
</dbReference>
<dbReference type="PROSITE" id="PS00616">
    <property type="entry name" value="HIS_ACID_PHOSPHAT_1"/>
    <property type="match status" value="1"/>
</dbReference>